<dbReference type="InterPro" id="IPR004441">
    <property type="entry name" value="rRNA_MeTrfase_TrmH"/>
</dbReference>
<dbReference type="GO" id="GO:0008173">
    <property type="term" value="F:RNA methyltransferase activity"/>
    <property type="evidence" value="ECO:0007669"/>
    <property type="project" value="InterPro"/>
</dbReference>
<dbReference type="AlphaFoldDB" id="A0A932A8T7"/>
<dbReference type="Pfam" id="PF22435">
    <property type="entry name" value="MRM3-like_sub_bind"/>
    <property type="match status" value="1"/>
</dbReference>
<evidence type="ECO:0000256" key="2">
    <source>
        <dbReference type="ARBA" id="ARBA00022679"/>
    </source>
</evidence>
<dbReference type="SUPFAM" id="SSF55315">
    <property type="entry name" value="L30e-like"/>
    <property type="match status" value="1"/>
</dbReference>
<gene>
    <name evidence="4" type="ORF">HYX28_07980</name>
</gene>
<dbReference type="InterPro" id="IPR053888">
    <property type="entry name" value="MRM3-like_sub_bind"/>
</dbReference>
<dbReference type="InterPro" id="IPR029064">
    <property type="entry name" value="Ribosomal_eL30-like_sf"/>
</dbReference>
<dbReference type="Gene3D" id="3.40.1280.10">
    <property type="match status" value="1"/>
</dbReference>
<comment type="caution">
    <text evidence="4">The sequence shown here is derived from an EMBL/GenBank/DDBJ whole genome shotgun (WGS) entry which is preliminary data.</text>
</comment>
<dbReference type="EMBL" id="JACPNR010000009">
    <property type="protein sequence ID" value="MBI2678707.1"/>
    <property type="molecule type" value="Genomic_DNA"/>
</dbReference>
<evidence type="ECO:0000259" key="3">
    <source>
        <dbReference type="SMART" id="SM00967"/>
    </source>
</evidence>
<dbReference type="InterPro" id="IPR029026">
    <property type="entry name" value="tRNA_m1G_MTases_N"/>
</dbReference>
<dbReference type="InterPro" id="IPR029028">
    <property type="entry name" value="Alpha/beta_knot_MTases"/>
</dbReference>
<accession>A0A932A8T7</accession>
<organism evidence="4 5">
    <name type="scientific">Candidatus Korobacter versatilis</name>
    <dbReference type="NCBI Taxonomy" id="658062"/>
    <lineage>
        <taxon>Bacteria</taxon>
        <taxon>Pseudomonadati</taxon>
        <taxon>Acidobacteriota</taxon>
        <taxon>Terriglobia</taxon>
        <taxon>Terriglobales</taxon>
        <taxon>Candidatus Korobacteraceae</taxon>
        <taxon>Candidatus Korobacter</taxon>
    </lineage>
</organism>
<dbReference type="PANTHER" id="PTHR46429">
    <property type="entry name" value="23S RRNA (GUANOSINE-2'-O-)-METHYLTRANSFERASE RLMB"/>
    <property type="match status" value="1"/>
</dbReference>
<dbReference type="InterPro" id="IPR001537">
    <property type="entry name" value="SpoU_MeTrfase"/>
</dbReference>
<name>A0A932A8T7_9BACT</name>
<dbReference type="Gene3D" id="3.30.1330.30">
    <property type="match status" value="1"/>
</dbReference>
<keyword evidence="2" id="KW-0808">Transferase</keyword>
<dbReference type="CDD" id="cd18095">
    <property type="entry name" value="SpoU-like_rRNA-MTase"/>
    <property type="match status" value="1"/>
</dbReference>
<dbReference type="PANTHER" id="PTHR46429:SF2">
    <property type="entry name" value="TRNA_RRNA METHYLTRANSFERASE"/>
    <property type="match status" value="1"/>
</dbReference>
<protein>
    <submittedName>
        <fullName evidence="4">RNA methyltransferase</fullName>
    </submittedName>
</protein>
<dbReference type="Proteomes" id="UP000779809">
    <property type="component" value="Unassembled WGS sequence"/>
</dbReference>
<reference evidence="4" key="1">
    <citation type="submission" date="2020-07" db="EMBL/GenBank/DDBJ databases">
        <title>Huge and variable diversity of episymbiotic CPR bacteria and DPANN archaea in groundwater ecosystems.</title>
        <authorList>
            <person name="He C.Y."/>
            <person name="Keren R."/>
            <person name="Whittaker M."/>
            <person name="Farag I.F."/>
            <person name="Doudna J."/>
            <person name="Cate J.H.D."/>
            <person name="Banfield J.F."/>
        </authorList>
    </citation>
    <scope>NUCLEOTIDE SEQUENCE</scope>
    <source>
        <strain evidence="4">NC_groundwater_580_Pr5_B-0.1um_64_19</strain>
    </source>
</reference>
<dbReference type="GO" id="GO:0005829">
    <property type="term" value="C:cytosol"/>
    <property type="evidence" value="ECO:0007669"/>
    <property type="project" value="TreeGrafter"/>
</dbReference>
<dbReference type="Pfam" id="PF00588">
    <property type="entry name" value="SpoU_methylase"/>
    <property type="match status" value="1"/>
</dbReference>
<sequence length="270" mass="28684">MPTTDRSRLRKIASSSNGTVQGLRKAFSRAEQTEDGFIAIESVRVIEEAIRSGLRFKSVFFAESAEPRIEKLLPQISSHAETFLLPDGVFQSAVATETPQGVAALVKLKDFSFDDAVAGPAPLVIVAAGLQDPGNLGTILRSAEAFGATGVLTAEKTVSHLNAKVIRAAAGSLFRLPVLRVESGDAVKRLRERGLRIVGTSSHKGTPATEADLTAPLALFIGSEGAGLPREVSRELDETLMVPHSPKVESLNAGVATSILLYEISRQRSS</sequence>
<feature type="domain" description="RNA 2-O ribose methyltransferase substrate binding" evidence="3">
    <location>
        <begin position="39"/>
        <end position="112"/>
    </location>
</feature>
<dbReference type="GO" id="GO:0003723">
    <property type="term" value="F:RNA binding"/>
    <property type="evidence" value="ECO:0007669"/>
    <property type="project" value="InterPro"/>
</dbReference>
<dbReference type="InterPro" id="IPR013123">
    <property type="entry name" value="SpoU_subst-bd"/>
</dbReference>
<evidence type="ECO:0000256" key="1">
    <source>
        <dbReference type="ARBA" id="ARBA00022603"/>
    </source>
</evidence>
<dbReference type="SMART" id="SM00967">
    <property type="entry name" value="SpoU_sub_bind"/>
    <property type="match status" value="1"/>
</dbReference>
<dbReference type="SUPFAM" id="SSF75217">
    <property type="entry name" value="alpha/beta knot"/>
    <property type="match status" value="1"/>
</dbReference>
<evidence type="ECO:0000313" key="4">
    <source>
        <dbReference type="EMBL" id="MBI2678707.1"/>
    </source>
</evidence>
<keyword evidence="1 4" id="KW-0489">Methyltransferase</keyword>
<dbReference type="GO" id="GO:0032259">
    <property type="term" value="P:methylation"/>
    <property type="evidence" value="ECO:0007669"/>
    <property type="project" value="UniProtKB-KW"/>
</dbReference>
<proteinExistence type="predicted"/>
<evidence type="ECO:0000313" key="5">
    <source>
        <dbReference type="Proteomes" id="UP000779809"/>
    </source>
</evidence>
<dbReference type="GO" id="GO:0006396">
    <property type="term" value="P:RNA processing"/>
    <property type="evidence" value="ECO:0007669"/>
    <property type="project" value="InterPro"/>
</dbReference>